<feature type="compositionally biased region" description="Polar residues" evidence="1">
    <location>
        <begin position="416"/>
        <end position="430"/>
    </location>
</feature>
<evidence type="ECO:0000313" key="3">
    <source>
        <dbReference type="Proteomes" id="UP001367508"/>
    </source>
</evidence>
<gene>
    <name evidence="2" type="ORF">VNO77_12041</name>
</gene>
<feature type="compositionally biased region" description="Basic and acidic residues" evidence="1">
    <location>
        <begin position="1135"/>
        <end position="1146"/>
    </location>
</feature>
<dbReference type="Proteomes" id="UP001367508">
    <property type="component" value="Unassembled WGS sequence"/>
</dbReference>
<feature type="region of interest" description="Disordered" evidence="1">
    <location>
        <begin position="1079"/>
        <end position="1100"/>
    </location>
</feature>
<feature type="region of interest" description="Disordered" evidence="1">
    <location>
        <begin position="177"/>
        <end position="200"/>
    </location>
</feature>
<feature type="compositionally biased region" description="Polar residues" evidence="1">
    <location>
        <begin position="1080"/>
        <end position="1090"/>
    </location>
</feature>
<evidence type="ECO:0000313" key="2">
    <source>
        <dbReference type="EMBL" id="KAK7343365.1"/>
    </source>
</evidence>
<sequence length="1297" mass="142035">MAGNTRFDLSASNPEELTFKGSFTNGQRGNLINGTLDRSASFHEGNEGQMFISGANMPRGNSTSAGDYLASVAQGLMLDPITMGDQKYTRSGELRRVLGISFGNNLEECAFGTANLKSPPPVATEELKRFKASVQEASVRARYRSKRLDESLHKLNKCWEAVTSKKQLRSELLPNERLGGSHFSKMGSQTHRSPSSELVNQRLEDRPKNVVLNKRIRTSVAETRAEGLSNSFVRQPLAIGKDRENIKDGSKGCDVVEEKIRRLPAGGETRDRKMKRKRSMGTVFTRSIDGEGELKKVMHLRLANESGLQSSDAQGLRSGYSGSNSKLDVASLPATSNACTTAKNEQEKVSRDSIDGSNKERVVLKGNKFSVRDSNYTGSIHTLTKGKASRAPRTGAGMGGNSSVSRPSEIFEAEEQPSNVNKPHSASGTINRKRPLPAASSSHMAQWIGQRPQKISRTRRANVVSPVLSCDEVHTTLEGCSPSDVCARMTSMTTCGSLISNGAINSSIQPGRMKNENVSSPTKLSESEESGAGENGENKLKEKGLESNEVDERAINISCSYNISSSVLATKKKKIPNKEEIGDGLRRQGRGSRGSSVLKNGISPIKEKLDTTTLIKPIKNMKPASEKNGSKSGRPPLKKSDRKAITRLGHPSTNNSPDIGGESDDDREDLLAAANFASNASYIGCSSSFWKKLEPIFTPVSLEDISYSKQLVKTTEVDLSCLSQMLGTGSDALDGLMHTVSPLSQSPLSKERERRIVNQTDSKEISSMVDMVDQHLDVSILCRQMDSEGNKVAPLYQRVLTALIIDDQTDEETVGDGNKSCQCERDDSHQAACFSLEVESQSSIRTEFEFNSDKVSGNRNATFTSGTNIHDQEHGVFMQVDQRLLHSETERLSMLSENGSDEVMGMHRIHCSSSFSHHFEQMSVEDKLLLELHSVGLYPEPVPDLTDGDCEAINQDIIELQKGLFQQVTKKREYFMKLIQAVEEGREVEQRSLEQVAMDKLVELAYKKKLATRGSSAARHGLSKVSRPVALAFMKRTLARCRKFEETGKSCFLEPAFKDVLFTAPARDNDTGSAVAANLPLSQNSQQESDQGFARTGPILNRGKKKELLLDDVGASPLRSASNHGNSLIGGAKGKRSERERDKDSSGRNSVAKGGRSSTNYPRGERKTKAKSKPKTAQLSSSGNGSLGKLMENTNSEHRDSEFISSDSNRKSKIGSVYNTNDLSIGTEEPMDFTNLHELDSIELRVVNELNGHQDLDSWLNIGDDDSQDDALGLDIPMDDLSELNMLPIPCNIDWNL</sequence>
<reference evidence="2 3" key="1">
    <citation type="submission" date="2024-01" db="EMBL/GenBank/DDBJ databases">
        <title>The genomes of 5 underutilized Papilionoideae crops provide insights into root nodulation and disease resistanc.</title>
        <authorList>
            <person name="Jiang F."/>
        </authorList>
    </citation>
    <scope>NUCLEOTIDE SEQUENCE [LARGE SCALE GENOMIC DNA]</scope>
    <source>
        <strain evidence="2">LVBAO_FW01</strain>
        <tissue evidence="2">Leaves</tissue>
    </source>
</reference>
<feature type="region of interest" description="Disordered" evidence="1">
    <location>
        <begin position="1116"/>
        <end position="1211"/>
    </location>
</feature>
<feature type="region of interest" description="Disordered" evidence="1">
    <location>
        <begin position="503"/>
        <end position="547"/>
    </location>
</feature>
<feature type="region of interest" description="Disordered" evidence="1">
    <location>
        <begin position="383"/>
        <end position="442"/>
    </location>
</feature>
<protein>
    <submittedName>
        <fullName evidence="2">Uncharacterized protein</fullName>
    </submittedName>
</protein>
<dbReference type="PANTHER" id="PTHR31115:SF2">
    <property type="entry name" value="OS05G0107300 PROTEIN"/>
    <property type="match status" value="1"/>
</dbReference>
<keyword evidence="3" id="KW-1185">Reference proteome</keyword>
<feature type="region of interest" description="Disordered" evidence="1">
    <location>
        <begin position="579"/>
        <end position="665"/>
    </location>
</feature>
<evidence type="ECO:0000256" key="1">
    <source>
        <dbReference type="SAM" id="MobiDB-lite"/>
    </source>
</evidence>
<dbReference type="PANTHER" id="PTHR31115">
    <property type="entry name" value="OS05G0107300 PROTEIN"/>
    <property type="match status" value="1"/>
</dbReference>
<proteinExistence type="predicted"/>
<organism evidence="2 3">
    <name type="scientific">Canavalia gladiata</name>
    <name type="common">Sword bean</name>
    <name type="synonym">Dolichos gladiatus</name>
    <dbReference type="NCBI Taxonomy" id="3824"/>
    <lineage>
        <taxon>Eukaryota</taxon>
        <taxon>Viridiplantae</taxon>
        <taxon>Streptophyta</taxon>
        <taxon>Embryophyta</taxon>
        <taxon>Tracheophyta</taxon>
        <taxon>Spermatophyta</taxon>
        <taxon>Magnoliopsida</taxon>
        <taxon>eudicotyledons</taxon>
        <taxon>Gunneridae</taxon>
        <taxon>Pentapetalae</taxon>
        <taxon>rosids</taxon>
        <taxon>fabids</taxon>
        <taxon>Fabales</taxon>
        <taxon>Fabaceae</taxon>
        <taxon>Papilionoideae</taxon>
        <taxon>50 kb inversion clade</taxon>
        <taxon>NPAAA clade</taxon>
        <taxon>indigoferoid/millettioid clade</taxon>
        <taxon>Phaseoleae</taxon>
        <taxon>Canavalia</taxon>
    </lineage>
</organism>
<accession>A0AAN9LVT9</accession>
<feature type="compositionally biased region" description="Low complexity" evidence="1">
    <location>
        <begin position="1179"/>
        <end position="1190"/>
    </location>
</feature>
<feature type="compositionally biased region" description="Polar residues" evidence="1">
    <location>
        <begin position="186"/>
        <end position="199"/>
    </location>
</feature>
<feature type="compositionally biased region" description="Basic and acidic residues" evidence="1">
    <location>
        <begin position="536"/>
        <end position="547"/>
    </location>
</feature>
<comment type="caution">
    <text evidence="2">The sequence shown here is derived from an EMBL/GenBank/DDBJ whole genome shotgun (WGS) entry which is preliminary data.</text>
</comment>
<name>A0AAN9LVT9_CANGL</name>
<dbReference type="EMBL" id="JAYMYQ010000003">
    <property type="protein sequence ID" value="KAK7343365.1"/>
    <property type="molecule type" value="Genomic_DNA"/>
</dbReference>